<dbReference type="Proteomes" id="UP000294937">
    <property type="component" value="Unassembled WGS sequence"/>
</dbReference>
<evidence type="ECO:0000313" key="1">
    <source>
        <dbReference type="EMBL" id="TCS95789.1"/>
    </source>
</evidence>
<name>A0A4R3L820_9BACL</name>
<dbReference type="OrthoDB" id="9813491at2"/>
<dbReference type="AlphaFoldDB" id="A0A4R3L820"/>
<organism evidence="1 2">
    <name type="scientific">Hazenella coriacea</name>
    <dbReference type="NCBI Taxonomy" id="1179467"/>
    <lineage>
        <taxon>Bacteria</taxon>
        <taxon>Bacillati</taxon>
        <taxon>Bacillota</taxon>
        <taxon>Bacilli</taxon>
        <taxon>Bacillales</taxon>
        <taxon>Thermoactinomycetaceae</taxon>
        <taxon>Hazenella</taxon>
    </lineage>
</organism>
<comment type="caution">
    <text evidence="1">The sequence shown here is derived from an EMBL/GenBank/DDBJ whole genome shotgun (WGS) entry which is preliminary data.</text>
</comment>
<dbReference type="EMBL" id="SMAG01000002">
    <property type="protein sequence ID" value="TCS95789.1"/>
    <property type="molecule type" value="Genomic_DNA"/>
</dbReference>
<gene>
    <name evidence="1" type="ORF">EDD58_102370</name>
</gene>
<keyword evidence="2" id="KW-1185">Reference proteome</keyword>
<evidence type="ECO:0000313" key="2">
    <source>
        <dbReference type="Proteomes" id="UP000294937"/>
    </source>
</evidence>
<dbReference type="InterPro" id="IPR038735">
    <property type="entry name" value="MSMEG_1276-like_NTP-PPase_dom"/>
</dbReference>
<dbReference type="CDD" id="cd11532">
    <property type="entry name" value="NTP-PPase_COG4997"/>
    <property type="match status" value="1"/>
</dbReference>
<dbReference type="RefSeq" id="WP_131923761.1">
    <property type="nucleotide sequence ID" value="NZ_SMAG01000002.1"/>
</dbReference>
<sequence>MAEKIYNKLVRDKIPQIIKQSNQEPFTYTATKEEIKPMLYLKLTEELEEFKDTPNEEELADMLEVIDGLVHAFHLDMNKVLAIKAQKKEERGGFKEGIVLEKVRSDD</sequence>
<proteinExistence type="predicted"/>
<reference evidence="1 2" key="1">
    <citation type="submission" date="2019-03" db="EMBL/GenBank/DDBJ databases">
        <title>Genomic Encyclopedia of Type Strains, Phase IV (KMG-IV): sequencing the most valuable type-strain genomes for metagenomic binning, comparative biology and taxonomic classification.</title>
        <authorList>
            <person name="Goeker M."/>
        </authorList>
    </citation>
    <scope>NUCLEOTIDE SEQUENCE [LARGE SCALE GENOMIC DNA]</scope>
    <source>
        <strain evidence="1 2">DSM 45707</strain>
    </source>
</reference>
<dbReference type="SUPFAM" id="SSF101386">
    <property type="entry name" value="all-alpha NTP pyrophosphatases"/>
    <property type="match status" value="1"/>
</dbReference>
<protein>
    <submittedName>
        <fullName evidence="1">Putative house-cleaning noncanonical NTP pyrophosphatase (MazG superfamily)</fullName>
    </submittedName>
</protein>
<accession>A0A4R3L820</accession>